<dbReference type="InterPro" id="IPR024924">
    <property type="entry name" value="7-CO-7-deazaguanine_synth-like"/>
</dbReference>
<dbReference type="UniPathway" id="UPA00391"/>
<feature type="binding site" evidence="8">
    <location>
        <position position="68"/>
    </location>
    <ligand>
        <name>substrate</name>
    </ligand>
</feature>
<dbReference type="InterPro" id="IPR058240">
    <property type="entry name" value="rSAM_sf"/>
</dbReference>
<keyword evidence="6 8" id="KW-0411">Iron-sulfur</keyword>
<dbReference type="EMBL" id="JACHXU010000006">
    <property type="protein sequence ID" value="MBB3206475.1"/>
    <property type="molecule type" value="Genomic_DNA"/>
</dbReference>
<dbReference type="Gene3D" id="3.20.20.70">
    <property type="entry name" value="Aldolase class I"/>
    <property type="match status" value="1"/>
</dbReference>
<keyword evidence="2 8" id="KW-0949">S-adenosyl-L-methionine</keyword>
<proteinExistence type="inferred from homology"/>
<evidence type="ECO:0000256" key="3">
    <source>
        <dbReference type="ARBA" id="ARBA00022723"/>
    </source>
</evidence>
<reference evidence="10 11" key="1">
    <citation type="submission" date="2020-08" db="EMBL/GenBank/DDBJ databases">
        <title>Genomic Encyclopedia of Type Strains, Phase III (KMG-III): the genomes of soil and plant-associated and newly described type strains.</title>
        <authorList>
            <person name="Whitman W."/>
        </authorList>
    </citation>
    <scope>NUCLEOTIDE SEQUENCE [LARGE SCALE GENOMIC DNA]</scope>
    <source>
        <strain evidence="10 11">CECT 8075</strain>
    </source>
</reference>
<feature type="binding site" evidence="8">
    <location>
        <begin position="78"/>
        <end position="80"/>
    </location>
    <ligand>
        <name>S-adenosyl-L-methionine</name>
        <dbReference type="ChEBI" id="CHEBI:59789"/>
    </ligand>
</feature>
<evidence type="ECO:0000256" key="7">
    <source>
        <dbReference type="ARBA" id="ARBA00023239"/>
    </source>
</evidence>
<dbReference type="AlphaFoldDB" id="A0A7W5DXR7"/>
<keyword evidence="1 8" id="KW-0004">4Fe-4S</keyword>
<comment type="cofactor">
    <cofactor evidence="8">
        <name>Mg(2+)</name>
        <dbReference type="ChEBI" id="CHEBI:18420"/>
    </cofactor>
</comment>
<dbReference type="GO" id="GO:1904047">
    <property type="term" value="F:S-adenosyl-L-methionine binding"/>
    <property type="evidence" value="ECO:0007669"/>
    <property type="project" value="UniProtKB-UniRule"/>
</dbReference>
<comment type="caution">
    <text evidence="10">The sequence shown here is derived from an EMBL/GenBank/DDBJ whole genome shotgun (WGS) entry which is preliminary data.</text>
</comment>
<keyword evidence="4 8" id="KW-0460">Magnesium</keyword>
<feature type="binding site" evidence="8">
    <location>
        <position position="76"/>
    </location>
    <ligand>
        <name>[4Fe-4S] cluster</name>
        <dbReference type="ChEBI" id="CHEBI:49883"/>
        <note>4Fe-4S-S-AdoMet</note>
    </ligand>
</feature>
<dbReference type="GO" id="GO:0016840">
    <property type="term" value="F:carbon-nitrogen lyase activity"/>
    <property type="evidence" value="ECO:0007669"/>
    <property type="project" value="UniProtKB-UniRule"/>
</dbReference>
<comment type="caution">
    <text evidence="8">Lacks conserved residue(s) required for the propagation of feature annotation.</text>
</comment>
<dbReference type="HAMAP" id="MF_00917">
    <property type="entry name" value="QueE"/>
    <property type="match status" value="1"/>
</dbReference>
<feature type="binding site" evidence="8">
    <location>
        <position position="135"/>
    </location>
    <ligand>
        <name>substrate</name>
    </ligand>
</feature>
<dbReference type="EC" id="4.3.99.3" evidence="8"/>
<evidence type="ECO:0000256" key="2">
    <source>
        <dbReference type="ARBA" id="ARBA00022691"/>
    </source>
</evidence>
<dbReference type="GO" id="GO:0008616">
    <property type="term" value="P:tRNA queuosine(34) biosynthetic process"/>
    <property type="evidence" value="ECO:0007669"/>
    <property type="project" value="UniProtKB-UniRule"/>
</dbReference>
<dbReference type="GO" id="GO:0051539">
    <property type="term" value="F:4 iron, 4 sulfur cluster binding"/>
    <property type="evidence" value="ECO:0007669"/>
    <property type="project" value="UniProtKB-UniRule"/>
</dbReference>
<keyword evidence="8" id="KW-0671">Queuosine biosynthesis</keyword>
<name>A0A7W5DXR7_9BACT</name>
<dbReference type="PROSITE" id="PS51918">
    <property type="entry name" value="RADICAL_SAM"/>
    <property type="match status" value="1"/>
</dbReference>
<evidence type="ECO:0000256" key="4">
    <source>
        <dbReference type="ARBA" id="ARBA00022842"/>
    </source>
</evidence>
<feature type="binding site" evidence="8">
    <location>
        <position position="79"/>
    </location>
    <ligand>
        <name>[4Fe-4S] cluster</name>
        <dbReference type="ChEBI" id="CHEBI:49883"/>
        <note>4Fe-4S-S-AdoMet</note>
    </ligand>
</feature>
<comment type="function">
    <text evidence="8">Catalyzes the complex heterocyclic radical-mediated conversion of 6-carboxy-5,6,7,8-tetrahydropterin (CPH4) to 7-carboxy-7-deazaguanine (CDG), a step common to the biosynthetic pathways of all 7-deazapurine-containing compounds.</text>
</comment>
<evidence type="ECO:0000259" key="9">
    <source>
        <dbReference type="PROSITE" id="PS51918"/>
    </source>
</evidence>
<feature type="binding site" evidence="8">
    <location>
        <begin position="179"/>
        <end position="181"/>
    </location>
    <ligand>
        <name>S-adenosyl-L-methionine</name>
        <dbReference type="ChEBI" id="CHEBI:59789"/>
    </ligand>
</feature>
<keyword evidence="5 8" id="KW-0408">Iron</keyword>
<evidence type="ECO:0000313" key="10">
    <source>
        <dbReference type="EMBL" id="MBB3206475.1"/>
    </source>
</evidence>
<keyword evidence="11" id="KW-1185">Reference proteome</keyword>
<feature type="binding site" evidence="8">
    <location>
        <position position="81"/>
    </location>
    <ligand>
        <name>Mg(2+)</name>
        <dbReference type="ChEBI" id="CHEBI:18420"/>
    </ligand>
</feature>
<feature type="binding site" evidence="8">
    <location>
        <begin position="53"/>
        <end position="55"/>
    </location>
    <ligand>
        <name>substrate</name>
    </ligand>
</feature>
<dbReference type="Pfam" id="PF04055">
    <property type="entry name" value="Radical_SAM"/>
    <property type="match status" value="1"/>
</dbReference>
<dbReference type="SFLD" id="SFLDS00029">
    <property type="entry name" value="Radical_SAM"/>
    <property type="match status" value="1"/>
</dbReference>
<keyword evidence="3 8" id="KW-0479">Metal-binding</keyword>
<dbReference type="SUPFAM" id="SSF102114">
    <property type="entry name" value="Radical SAM enzymes"/>
    <property type="match status" value="1"/>
</dbReference>
<dbReference type="PANTHER" id="PTHR42836">
    <property type="entry name" value="7-CARBOXY-7-DEAZAGUANINE SYNTHASE"/>
    <property type="match status" value="1"/>
</dbReference>
<dbReference type="InterPro" id="IPR007197">
    <property type="entry name" value="rSAM"/>
</dbReference>
<dbReference type="InterPro" id="IPR013785">
    <property type="entry name" value="Aldolase_TIM"/>
</dbReference>
<comment type="cofactor">
    <cofactor evidence="8">
        <name>S-adenosyl-L-methionine</name>
        <dbReference type="ChEBI" id="CHEBI:59789"/>
    </cofactor>
    <text evidence="8">Binds 1 S-adenosyl-L-methionine per subunit.</text>
</comment>
<dbReference type="RefSeq" id="WP_184304947.1">
    <property type="nucleotide sequence ID" value="NZ_JACHXU010000006.1"/>
</dbReference>
<accession>A0A7W5DXR7</accession>
<feature type="domain" description="Radical SAM core" evidence="9">
    <location>
        <begin position="59"/>
        <end position="290"/>
    </location>
</feature>
<dbReference type="GO" id="GO:0000287">
    <property type="term" value="F:magnesium ion binding"/>
    <property type="evidence" value="ECO:0007669"/>
    <property type="project" value="UniProtKB-UniRule"/>
</dbReference>
<comment type="pathway">
    <text evidence="8">Purine metabolism; 7-cyano-7-deazaguanine biosynthesis.</text>
</comment>
<evidence type="ECO:0000256" key="6">
    <source>
        <dbReference type="ARBA" id="ARBA00023014"/>
    </source>
</evidence>
<comment type="similarity">
    <text evidence="8">Belongs to the radical SAM superfamily. 7-carboxy-7-deazaguanine synthase family.</text>
</comment>
<organism evidence="10 11">
    <name type="scientific">Aporhodopirellula rubra</name>
    <dbReference type="NCBI Taxonomy" id="980271"/>
    <lineage>
        <taxon>Bacteria</taxon>
        <taxon>Pseudomonadati</taxon>
        <taxon>Planctomycetota</taxon>
        <taxon>Planctomycetia</taxon>
        <taxon>Pirellulales</taxon>
        <taxon>Pirellulaceae</taxon>
        <taxon>Aporhodopirellula</taxon>
    </lineage>
</organism>
<evidence type="ECO:0000256" key="1">
    <source>
        <dbReference type="ARBA" id="ARBA00022485"/>
    </source>
</evidence>
<comment type="subunit">
    <text evidence="8">Homodimer.</text>
</comment>
<dbReference type="Proteomes" id="UP000536179">
    <property type="component" value="Unassembled WGS sequence"/>
</dbReference>
<gene>
    <name evidence="8" type="primary">queE</name>
    <name evidence="10" type="ORF">FHS27_002284</name>
</gene>
<sequence length="293" mass="32289">MVKRFEILKEREQGVPALLYPDATSRKGDSAPSDASLVASNTRLRIAETFTSRQGEGQLTGVPSFFIRTSGCNLRCWFCDTPYASWKPEGKQFTIDSLLNDAQNASMPMADDRATDEDSSRGTDTSIRVQHVVLTGGEPLIAAGFPELATTLQNAGFHVTVETAGTVDVDFPCDLLSLSPKLRGSTPDAAEHPTWSQTHEERRMPVTTMRQLISRSSNIQVKFVVDSPDEFDEILGVVADLEVAASDVWIMPQGVTVAQLDAAATWLAPWASEHGFEYCDRMQIRWYGNRRGT</sequence>
<feature type="binding site" evidence="8">
    <location>
        <position position="137"/>
    </location>
    <ligand>
        <name>S-adenosyl-L-methionine</name>
        <dbReference type="ChEBI" id="CHEBI:59789"/>
    </ligand>
</feature>
<comment type="catalytic activity">
    <reaction evidence="8">
        <text>6-carboxy-5,6,7,8-tetrahydropterin + H(+) = 7-carboxy-7-carbaguanine + NH4(+)</text>
        <dbReference type="Rhea" id="RHEA:27974"/>
        <dbReference type="ChEBI" id="CHEBI:15378"/>
        <dbReference type="ChEBI" id="CHEBI:28938"/>
        <dbReference type="ChEBI" id="CHEBI:61032"/>
        <dbReference type="ChEBI" id="CHEBI:61036"/>
        <dbReference type="EC" id="4.3.99.3"/>
    </reaction>
</comment>
<dbReference type="PANTHER" id="PTHR42836:SF1">
    <property type="entry name" value="7-CARBOXY-7-DEAZAGUANINE SYNTHASE"/>
    <property type="match status" value="1"/>
</dbReference>
<feature type="binding site" evidence="8">
    <location>
        <position position="72"/>
    </location>
    <ligand>
        <name>[4Fe-4S] cluster</name>
        <dbReference type="ChEBI" id="CHEBI:49883"/>
        <note>4Fe-4S-S-AdoMet</note>
    </ligand>
</feature>
<protein>
    <recommendedName>
        <fullName evidence="8">7-carboxy-7-deazaguanine synthase</fullName>
        <shortName evidence="8">CDG synthase</shortName>
        <ecNumber evidence="8">4.3.99.3</ecNumber>
    </recommendedName>
    <alternativeName>
        <fullName evidence="8">Queuosine biosynthesis protein QueE</fullName>
    </alternativeName>
</protein>
<evidence type="ECO:0000256" key="8">
    <source>
        <dbReference type="HAMAP-Rule" id="MF_00917"/>
    </source>
</evidence>
<keyword evidence="7 8" id="KW-0456">Lyase</keyword>
<evidence type="ECO:0000256" key="5">
    <source>
        <dbReference type="ARBA" id="ARBA00023004"/>
    </source>
</evidence>
<comment type="cofactor">
    <cofactor evidence="8">
        <name>[4Fe-4S] cluster</name>
        <dbReference type="ChEBI" id="CHEBI:49883"/>
    </cofactor>
    <text evidence="8">Binds 1 [4Fe-4S] cluster. The cluster is coordinated with 3 cysteines and an exchangeable S-adenosyl-L-methionine.</text>
</comment>
<evidence type="ECO:0000313" key="11">
    <source>
        <dbReference type="Proteomes" id="UP000536179"/>
    </source>
</evidence>